<dbReference type="Gene3D" id="1.25.40.10">
    <property type="entry name" value="Tetratricopeptide repeat domain"/>
    <property type="match status" value="1"/>
</dbReference>
<keyword evidence="3 6" id="KW-0547">Nucleotide-binding</keyword>
<feature type="region of interest" description="Disordered" evidence="7">
    <location>
        <begin position="187"/>
        <end position="217"/>
    </location>
</feature>
<dbReference type="InterPro" id="IPR017441">
    <property type="entry name" value="Protein_kinase_ATP_BS"/>
</dbReference>
<dbReference type="PROSITE" id="PS00108">
    <property type="entry name" value="PROTEIN_KINASE_ST"/>
    <property type="match status" value="1"/>
</dbReference>
<keyword evidence="1" id="KW-0723">Serine/threonine-protein kinase</keyword>
<name>A0ABN8M8A7_9CNID</name>
<gene>
    <name evidence="9" type="ORF">PEVE_00026962</name>
</gene>
<keyword evidence="4" id="KW-0418">Kinase</keyword>
<dbReference type="PANTHER" id="PTHR22974">
    <property type="entry name" value="MIXED LINEAGE PROTEIN KINASE"/>
    <property type="match status" value="1"/>
</dbReference>
<feature type="compositionally biased region" description="Polar residues" evidence="7">
    <location>
        <begin position="290"/>
        <end position="302"/>
    </location>
</feature>
<evidence type="ECO:0000256" key="5">
    <source>
        <dbReference type="ARBA" id="ARBA00022840"/>
    </source>
</evidence>
<dbReference type="Gene3D" id="1.10.510.10">
    <property type="entry name" value="Transferase(Phosphotransferase) domain 1"/>
    <property type="match status" value="1"/>
</dbReference>
<protein>
    <recommendedName>
        <fullName evidence="8">Protein kinase domain-containing protein</fullName>
    </recommendedName>
</protein>
<dbReference type="CDD" id="cd14131">
    <property type="entry name" value="PKc_Mps1"/>
    <property type="match status" value="1"/>
</dbReference>
<keyword evidence="2" id="KW-0808">Transferase</keyword>
<proteinExistence type="predicted"/>
<feature type="region of interest" description="Disordered" evidence="7">
    <location>
        <begin position="407"/>
        <end position="477"/>
    </location>
</feature>
<feature type="binding site" evidence="6">
    <location>
        <position position="591"/>
    </location>
    <ligand>
        <name>ATP</name>
        <dbReference type="ChEBI" id="CHEBI:30616"/>
    </ligand>
</feature>
<dbReference type="InterPro" id="IPR000719">
    <property type="entry name" value="Prot_kinase_dom"/>
</dbReference>
<feature type="compositionally biased region" description="Low complexity" evidence="7">
    <location>
        <begin position="460"/>
        <end position="471"/>
    </location>
</feature>
<dbReference type="InterPro" id="IPR011009">
    <property type="entry name" value="Kinase-like_dom_sf"/>
</dbReference>
<dbReference type="PROSITE" id="PS00107">
    <property type="entry name" value="PROTEIN_KINASE_ATP"/>
    <property type="match status" value="1"/>
</dbReference>
<feature type="compositionally biased region" description="Polar residues" evidence="7">
    <location>
        <begin position="199"/>
        <end position="217"/>
    </location>
</feature>
<organism evidence="9 10">
    <name type="scientific">Porites evermanni</name>
    <dbReference type="NCBI Taxonomy" id="104178"/>
    <lineage>
        <taxon>Eukaryota</taxon>
        <taxon>Metazoa</taxon>
        <taxon>Cnidaria</taxon>
        <taxon>Anthozoa</taxon>
        <taxon>Hexacorallia</taxon>
        <taxon>Scleractinia</taxon>
        <taxon>Fungiina</taxon>
        <taxon>Poritidae</taxon>
        <taxon>Porites</taxon>
    </lineage>
</organism>
<dbReference type="InterPro" id="IPR011990">
    <property type="entry name" value="TPR-like_helical_dom_sf"/>
</dbReference>
<dbReference type="SUPFAM" id="SSF56112">
    <property type="entry name" value="Protein kinase-like (PK-like)"/>
    <property type="match status" value="1"/>
</dbReference>
<feature type="compositionally biased region" description="Polar residues" evidence="7">
    <location>
        <begin position="410"/>
        <end position="451"/>
    </location>
</feature>
<evidence type="ECO:0000259" key="8">
    <source>
        <dbReference type="PROSITE" id="PS50011"/>
    </source>
</evidence>
<keyword evidence="10" id="KW-1185">Reference proteome</keyword>
<keyword evidence="5 6" id="KW-0067">ATP-binding</keyword>
<evidence type="ECO:0000256" key="4">
    <source>
        <dbReference type="ARBA" id="ARBA00022777"/>
    </source>
</evidence>
<dbReference type="SMART" id="SM00220">
    <property type="entry name" value="S_TKc"/>
    <property type="match status" value="1"/>
</dbReference>
<dbReference type="PROSITE" id="PS50011">
    <property type="entry name" value="PROTEIN_KINASE_DOM"/>
    <property type="match status" value="1"/>
</dbReference>
<dbReference type="Gene3D" id="3.30.200.20">
    <property type="entry name" value="Phosphorylase Kinase, domain 1"/>
    <property type="match status" value="1"/>
</dbReference>
<reference evidence="9 10" key="1">
    <citation type="submission" date="2022-05" db="EMBL/GenBank/DDBJ databases">
        <authorList>
            <consortium name="Genoscope - CEA"/>
            <person name="William W."/>
        </authorList>
    </citation>
    <scope>NUCLEOTIDE SEQUENCE [LARGE SCALE GENOMIC DNA]</scope>
</reference>
<dbReference type="InterPro" id="IPR027084">
    <property type="entry name" value="Mps1_cat"/>
</dbReference>
<accession>A0ABN8M8A7</accession>
<evidence type="ECO:0000256" key="1">
    <source>
        <dbReference type="ARBA" id="ARBA00022527"/>
    </source>
</evidence>
<dbReference type="Pfam" id="PF00069">
    <property type="entry name" value="Pkinase"/>
    <property type="match status" value="1"/>
</dbReference>
<evidence type="ECO:0000256" key="2">
    <source>
        <dbReference type="ARBA" id="ARBA00022679"/>
    </source>
</evidence>
<evidence type="ECO:0000313" key="9">
    <source>
        <dbReference type="EMBL" id="CAH3025715.1"/>
    </source>
</evidence>
<dbReference type="EMBL" id="CALNXI010000368">
    <property type="protein sequence ID" value="CAH3025715.1"/>
    <property type="molecule type" value="Genomic_DNA"/>
</dbReference>
<comment type="caution">
    <text evidence="9">The sequence shown here is derived from an EMBL/GenBank/DDBJ whole genome shotgun (WGS) entry which is preliminary data.</text>
</comment>
<dbReference type="InterPro" id="IPR008271">
    <property type="entry name" value="Ser/Thr_kinase_AS"/>
</dbReference>
<feature type="compositionally biased region" description="Polar residues" evidence="7">
    <location>
        <begin position="273"/>
        <end position="284"/>
    </location>
</feature>
<feature type="region of interest" description="Disordered" evidence="7">
    <location>
        <begin position="271"/>
        <end position="302"/>
    </location>
</feature>
<evidence type="ECO:0000256" key="6">
    <source>
        <dbReference type="PROSITE-ProRule" id="PRU10141"/>
    </source>
</evidence>
<sequence length="1002" mass="110994">MYTVGDDPHFDIGLRPFATIMEPEATAIQKIQDNGNRPEDWLEFLSKQRTKSGPDLSTETCQHLIFLYERAATQISAEDNKKNFSYARLLVECAKLQMRISEDDARRTFQLARSNAKHFAIVFVAWAQFELLLGNKSKCRGLLRKGKDFEAEPKELLLKAYDNFVEGKKILIDDREELTGFTYFRGKQKSSDSSVDSSPLSTGEDTSTSSRFTDSGSAKFADNTSAVISFKLPSILESCGRQPLSSRRSISSSSDEADTIPFQKGHFSHLQRGCQSTQKASVKSTPDVKSGSNSLAASMNLSVRRNKTRRDFGLPVRVKMTLPSVKEPGDDLDGISALELTVDESQQKSQPEMISVAQEAAPTNGNSCVASTCHTADRKIDEKPLTGKCLHPATTQNQFKGKQDDFEESVFTSQAQGNQLPSQQPNKTLQEGSQTIPTNPLSATLNNGSRTQNDHSSHRQTFPIQQIPTPQGSTALVSSSSIGSSVLQRPNSGSMPPNLGDSGSFIQHPIPQANHSGQLQGILGQLRDNGFASAFTPEMHFVNPMMPIAPKAPQGIIVVNGKTYQKLGTIGKGGSSKVYQVYDGKRICALKYVNLEEADDFIVQSYVNEINLLKRLQGNDNIIKLFDWELSQEKSAIILVMECGSIDLAGFLRKNRNKMSRGELQGFWRQMLEAVHVVHQQGIIHSDLKPANFLLVEARLKLIDFGIARTLQGDKTSIELDTQVGTLNFMSPEAFQDISPRFDKTGNAKPKMKIGRPSDVWSLGCILYMMVYGRTPFQHITNHLQKLQCIMDPSHVIEFPDINDKHLLDVIEGCLRRSPKERYTIPQLLAHPFISSSAQGNTSSFSDPSVEIDSDRMFDCLMEFAKADVNSPRSIRALSQSFLKQLRAGNKISVSSAVPGRHHIHVNSQHAVPSIQVPGPALRQPLAGIDVQALSQAHNALKPPHVSGNDKYMRWNTIERDKENADLNAVLKRELAEKYRNAVPADISESTFEQSWNTTTGR</sequence>
<dbReference type="Proteomes" id="UP001159427">
    <property type="component" value="Unassembled WGS sequence"/>
</dbReference>
<dbReference type="PANTHER" id="PTHR22974:SF21">
    <property type="entry name" value="DUAL SPECIFICITY PROTEIN KINASE TTK"/>
    <property type="match status" value="1"/>
</dbReference>
<feature type="domain" description="Protein kinase" evidence="8">
    <location>
        <begin position="564"/>
        <end position="834"/>
    </location>
</feature>
<evidence type="ECO:0000256" key="3">
    <source>
        <dbReference type="ARBA" id="ARBA00022741"/>
    </source>
</evidence>
<evidence type="ECO:0000256" key="7">
    <source>
        <dbReference type="SAM" id="MobiDB-lite"/>
    </source>
</evidence>
<evidence type="ECO:0000313" key="10">
    <source>
        <dbReference type="Proteomes" id="UP001159427"/>
    </source>
</evidence>